<comment type="caution">
    <text evidence="1">The sequence shown here is derived from an EMBL/GenBank/DDBJ whole genome shotgun (WGS) entry which is preliminary data.</text>
</comment>
<sequence length="143" mass="17293">MYLVTYVINESGYEFLNKINKETFNKSFFEGEIFGENIDLEISKELTVFSVGIKYGWFILEEEPQTRIKEFEEKLMKVLNIEKYDYILRVDESLVEKYWSKYVNNEYWFKEENAFDRFSKWITTQESLHWKKIYLTPAGASLP</sequence>
<reference evidence="1 2" key="1">
    <citation type="submission" date="2020-04" db="EMBL/GenBank/DDBJ databases">
        <title>A Flavivirga sp. nov.</title>
        <authorList>
            <person name="Sun X."/>
        </authorList>
    </citation>
    <scope>NUCLEOTIDE SEQUENCE [LARGE SCALE GENOMIC DNA]</scope>
    <source>
        <strain evidence="1 2">Y03</strain>
    </source>
</reference>
<proteinExistence type="predicted"/>
<dbReference type="RefSeq" id="WP_169668953.1">
    <property type="nucleotide sequence ID" value="NZ_JABBHF010000001.1"/>
</dbReference>
<organism evidence="1 2">
    <name type="scientific">Flavivirga algicola</name>
    <dbReference type="NCBI Taxonomy" id="2729136"/>
    <lineage>
        <taxon>Bacteria</taxon>
        <taxon>Pseudomonadati</taxon>
        <taxon>Bacteroidota</taxon>
        <taxon>Flavobacteriia</taxon>
        <taxon>Flavobacteriales</taxon>
        <taxon>Flavobacteriaceae</taxon>
        <taxon>Flavivirga</taxon>
    </lineage>
</organism>
<evidence type="ECO:0000313" key="1">
    <source>
        <dbReference type="EMBL" id="NMH85958.1"/>
    </source>
</evidence>
<dbReference type="EMBL" id="JABBHF010000001">
    <property type="protein sequence ID" value="NMH85958.1"/>
    <property type="molecule type" value="Genomic_DNA"/>
</dbReference>
<evidence type="ECO:0000313" key="2">
    <source>
        <dbReference type="Proteomes" id="UP000746690"/>
    </source>
</evidence>
<protein>
    <submittedName>
        <fullName evidence="1">Uncharacterized protein</fullName>
    </submittedName>
</protein>
<accession>A0ABX1RSB6</accession>
<keyword evidence="2" id="KW-1185">Reference proteome</keyword>
<gene>
    <name evidence="1" type="ORF">HHX25_00430</name>
</gene>
<name>A0ABX1RSB6_9FLAO</name>
<dbReference type="Proteomes" id="UP000746690">
    <property type="component" value="Unassembled WGS sequence"/>
</dbReference>